<dbReference type="InterPro" id="IPR052895">
    <property type="entry name" value="HetReg/Transcr_Mod"/>
</dbReference>
<dbReference type="EMBL" id="CAJPDS010000053">
    <property type="protein sequence ID" value="CAF9929836.1"/>
    <property type="molecule type" value="Genomic_DNA"/>
</dbReference>
<dbReference type="PANTHER" id="PTHR24148:SF73">
    <property type="entry name" value="HET DOMAIN PROTEIN (AFU_ORTHOLOGUE AFUA_8G01020)"/>
    <property type="match status" value="1"/>
</dbReference>
<accession>A0A8H3FS95</accession>
<reference evidence="2" key="1">
    <citation type="submission" date="2021-03" db="EMBL/GenBank/DDBJ databases">
        <authorList>
            <person name="Tagirdzhanova G."/>
        </authorList>
    </citation>
    <scope>NUCLEOTIDE SEQUENCE</scope>
</reference>
<dbReference type="InterPro" id="IPR010730">
    <property type="entry name" value="HET"/>
</dbReference>
<dbReference type="AlphaFoldDB" id="A0A8H3FS95"/>
<comment type="caution">
    <text evidence="2">The sequence shown here is derived from an EMBL/GenBank/DDBJ whole genome shotgun (WGS) entry which is preliminary data.</text>
</comment>
<dbReference type="Pfam" id="PF26639">
    <property type="entry name" value="Het-6_barrel"/>
    <property type="match status" value="1"/>
</dbReference>
<name>A0A8H3FS95_9LECA</name>
<dbReference type="Pfam" id="PF06985">
    <property type="entry name" value="HET"/>
    <property type="match status" value="1"/>
</dbReference>
<organism evidence="2 3">
    <name type="scientific">Heterodermia speciosa</name>
    <dbReference type="NCBI Taxonomy" id="116794"/>
    <lineage>
        <taxon>Eukaryota</taxon>
        <taxon>Fungi</taxon>
        <taxon>Dikarya</taxon>
        <taxon>Ascomycota</taxon>
        <taxon>Pezizomycotina</taxon>
        <taxon>Lecanoromycetes</taxon>
        <taxon>OSLEUM clade</taxon>
        <taxon>Lecanoromycetidae</taxon>
        <taxon>Caliciales</taxon>
        <taxon>Physciaceae</taxon>
        <taxon>Heterodermia</taxon>
    </lineage>
</organism>
<protein>
    <recommendedName>
        <fullName evidence="1">Heterokaryon incompatibility domain-containing protein</fullName>
    </recommendedName>
</protein>
<evidence type="ECO:0000259" key="1">
    <source>
        <dbReference type="Pfam" id="PF06985"/>
    </source>
</evidence>
<keyword evidence="3" id="KW-1185">Reference proteome</keyword>
<sequence length="679" mass="76619">MSLYQSLNTHRNEVRLITILPQASTTSRRAPVQCRLQTYCLDDEHLTLAYKEYLRDPVAPNVWDNPKLQARKISPGEELGEWIHLEDPCEDATITLPEFRYVWGDFLALSYTWGDPSISREIIVNGISLTVTQNVEACLRELRSKHYIQEGWKLWIDALCINQEDIIERASQVPRMREIYTKAWTPIIWLGEQTEDSDDALDLLVTLARDYSSRDGVNRLTNVLQQNAEHFGKGRWRALNSIICRRYWGRLWIIQEAALGRKTMPVLCGGRTLAWSYYSLAFRLLNNTDEVINTYITNELKDVNLSFDYQLWANLNTVNEIQVLQDDHMNRRRSGMYRQLELSRTVSATDPRDKVYGLLGLMDESVAGLIKPDYTSTVAGVYRSFALAVIKGTGSLDTLRHCPSTDRSLFPSWVPDWRPMQAATPLTISDTAFNTSRSSAAIVHPIDNSQLLCCKGFILDRIDGMGNMWAKAWSPEFIAQSRGTANAYGTFEGARAAIWKSLVACNRITSVPLTPDLEKDFALLLATPAIAMLDLPVGSPLRTLVKSNVFKWCVDSLKGGADFIVAGRCIEDYLQKEVEPKDIDVVNLRDALMQRDRVGLYRRLITTERGYVGMALDTVEQGDAVAVILGCSMPMVLRKQAGQTSGNVRWRIVGECYVHGIMNGEAMGLGVEIQDIILS</sequence>
<gene>
    <name evidence="2" type="ORF">HETSPECPRED_007467</name>
</gene>
<evidence type="ECO:0000313" key="2">
    <source>
        <dbReference type="EMBL" id="CAF9929836.1"/>
    </source>
</evidence>
<proteinExistence type="predicted"/>
<dbReference type="PANTHER" id="PTHR24148">
    <property type="entry name" value="ANKYRIN REPEAT DOMAIN-CONTAINING PROTEIN 39 HOMOLOG-RELATED"/>
    <property type="match status" value="1"/>
</dbReference>
<dbReference type="Proteomes" id="UP000664521">
    <property type="component" value="Unassembled WGS sequence"/>
</dbReference>
<dbReference type="OrthoDB" id="265717at2759"/>
<feature type="domain" description="Heterokaryon incompatibility" evidence="1">
    <location>
        <begin position="106"/>
        <end position="256"/>
    </location>
</feature>
<evidence type="ECO:0000313" key="3">
    <source>
        <dbReference type="Proteomes" id="UP000664521"/>
    </source>
</evidence>